<name>A0AAN6QG83_9PEZI</name>
<organism evidence="2 3">
    <name type="scientific">Canariomyces notabilis</name>
    <dbReference type="NCBI Taxonomy" id="2074819"/>
    <lineage>
        <taxon>Eukaryota</taxon>
        <taxon>Fungi</taxon>
        <taxon>Dikarya</taxon>
        <taxon>Ascomycota</taxon>
        <taxon>Pezizomycotina</taxon>
        <taxon>Sordariomycetes</taxon>
        <taxon>Sordariomycetidae</taxon>
        <taxon>Sordariales</taxon>
        <taxon>Chaetomiaceae</taxon>
        <taxon>Canariomyces</taxon>
    </lineage>
</organism>
<reference evidence="2" key="1">
    <citation type="journal article" date="2023" name="Mol. Phylogenet. Evol.">
        <title>Genome-scale phylogeny and comparative genomics of the fungal order Sordariales.</title>
        <authorList>
            <person name="Hensen N."/>
            <person name="Bonometti L."/>
            <person name="Westerberg I."/>
            <person name="Brannstrom I.O."/>
            <person name="Guillou S."/>
            <person name="Cros-Aarteil S."/>
            <person name="Calhoun S."/>
            <person name="Haridas S."/>
            <person name="Kuo A."/>
            <person name="Mondo S."/>
            <person name="Pangilinan J."/>
            <person name="Riley R."/>
            <person name="LaButti K."/>
            <person name="Andreopoulos B."/>
            <person name="Lipzen A."/>
            <person name="Chen C."/>
            <person name="Yan M."/>
            <person name="Daum C."/>
            <person name="Ng V."/>
            <person name="Clum A."/>
            <person name="Steindorff A."/>
            <person name="Ohm R.A."/>
            <person name="Martin F."/>
            <person name="Silar P."/>
            <person name="Natvig D.O."/>
            <person name="Lalanne C."/>
            <person name="Gautier V."/>
            <person name="Ament-Velasquez S.L."/>
            <person name="Kruys A."/>
            <person name="Hutchinson M.I."/>
            <person name="Powell A.J."/>
            <person name="Barry K."/>
            <person name="Miller A.N."/>
            <person name="Grigoriev I.V."/>
            <person name="Debuchy R."/>
            <person name="Gladieux P."/>
            <person name="Hiltunen Thoren M."/>
            <person name="Johannesson H."/>
        </authorList>
    </citation>
    <scope>NUCLEOTIDE SEQUENCE</scope>
    <source>
        <strain evidence="2">CBS 508.74</strain>
    </source>
</reference>
<evidence type="ECO:0000256" key="1">
    <source>
        <dbReference type="SAM" id="SignalP"/>
    </source>
</evidence>
<gene>
    <name evidence="2" type="ORF">N656DRAFT_327088</name>
</gene>
<accession>A0AAN6QG83</accession>
<dbReference type="RefSeq" id="XP_064667148.1">
    <property type="nucleotide sequence ID" value="XM_064809258.1"/>
</dbReference>
<evidence type="ECO:0008006" key="4">
    <source>
        <dbReference type="Google" id="ProtNLM"/>
    </source>
</evidence>
<feature type="chain" id="PRO_5043041697" description="Secreted protein" evidence="1">
    <location>
        <begin position="21"/>
        <end position="183"/>
    </location>
</feature>
<keyword evidence="3" id="KW-1185">Reference proteome</keyword>
<keyword evidence="1" id="KW-0732">Signal</keyword>
<dbReference type="Proteomes" id="UP001302812">
    <property type="component" value="Unassembled WGS sequence"/>
</dbReference>
<feature type="signal peptide" evidence="1">
    <location>
        <begin position="1"/>
        <end position="20"/>
    </location>
</feature>
<evidence type="ECO:0000313" key="3">
    <source>
        <dbReference type="Proteomes" id="UP001302812"/>
    </source>
</evidence>
<dbReference type="EMBL" id="MU853355">
    <property type="protein sequence ID" value="KAK4109578.1"/>
    <property type="molecule type" value="Genomic_DNA"/>
</dbReference>
<comment type="caution">
    <text evidence="2">The sequence shown here is derived from an EMBL/GenBank/DDBJ whole genome shotgun (WGS) entry which is preliminary data.</text>
</comment>
<sequence length="183" mass="19915">MGLRTLIWVIAVFLLTAVKSRNFIQTTDQCQLAQDDRVLPMLHPYLCNAGQAAPCAAQPRRPECERRAASAQLATAAGLRVGHLGSVSAEVRSSLRCRILVLFAPAAWRRPCVSRTRETGSLVSFGPQNAKRSISPCTCTRTPTPLCGCRCCVSQLLSSAGTLTPFYQFVGTGWGVRRAFWCA</sequence>
<dbReference type="GeneID" id="89933381"/>
<evidence type="ECO:0000313" key="2">
    <source>
        <dbReference type="EMBL" id="KAK4109578.1"/>
    </source>
</evidence>
<reference evidence="2" key="2">
    <citation type="submission" date="2023-05" db="EMBL/GenBank/DDBJ databases">
        <authorList>
            <consortium name="Lawrence Berkeley National Laboratory"/>
            <person name="Steindorff A."/>
            <person name="Hensen N."/>
            <person name="Bonometti L."/>
            <person name="Westerberg I."/>
            <person name="Brannstrom I.O."/>
            <person name="Guillou S."/>
            <person name="Cros-Aarteil S."/>
            <person name="Calhoun S."/>
            <person name="Haridas S."/>
            <person name="Kuo A."/>
            <person name="Mondo S."/>
            <person name="Pangilinan J."/>
            <person name="Riley R."/>
            <person name="Labutti K."/>
            <person name="Andreopoulos B."/>
            <person name="Lipzen A."/>
            <person name="Chen C."/>
            <person name="Yanf M."/>
            <person name="Daum C."/>
            <person name="Ng V."/>
            <person name="Clum A."/>
            <person name="Ohm R."/>
            <person name="Martin F."/>
            <person name="Silar P."/>
            <person name="Natvig D."/>
            <person name="Lalanne C."/>
            <person name="Gautier V."/>
            <person name="Ament-Velasquez S.L."/>
            <person name="Kruys A."/>
            <person name="Hutchinson M.I."/>
            <person name="Powell A.J."/>
            <person name="Barry K."/>
            <person name="Miller A.N."/>
            <person name="Grigoriev I.V."/>
            <person name="Debuchy R."/>
            <person name="Gladieux P."/>
            <person name="Thoren M.H."/>
            <person name="Johannesson H."/>
        </authorList>
    </citation>
    <scope>NUCLEOTIDE SEQUENCE</scope>
    <source>
        <strain evidence="2">CBS 508.74</strain>
    </source>
</reference>
<dbReference type="AlphaFoldDB" id="A0AAN6QG83"/>
<proteinExistence type="predicted"/>
<protein>
    <recommendedName>
        <fullName evidence="4">Secreted protein</fullName>
    </recommendedName>
</protein>